<keyword evidence="2" id="KW-0472">Membrane</keyword>
<dbReference type="Gene3D" id="3.90.550.10">
    <property type="entry name" value="Spore Coat Polysaccharide Biosynthesis Protein SpsA, Chain A"/>
    <property type="match status" value="1"/>
</dbReference>
<feature type="transmembrane region" description="Helical" evidence="2">
    <location>
        <begin position="249"/>
        <end position="270"/>
    </location>
</feature>
<dbReference type="GO" id="GO:0016757">
    <property type="term" value="F:glycosyltransferase activity"/>
    <property type="evidence" value="ECO:0007669"/>
    <property type="project" value="UniProtKB-KW"/>
</dbReference>
<dbReference type="CDD" id="cd00761">
    <property type="entry name" value="Glyco_tranf_GTA_type"/>
    <property type="match status" value="1"/>
</dbReference>
<sequence>MRREEITDRKEVYDRVGLNRVGIVIIGKNEAKNIKRCLDSVANYKNIVYVDSASSDDSVSIAKEHGVDVIELEASSLLTAARGRNEGAWYFAGNADIDFIQFIDGDCELAPDWIETAVKFLDSDPTVAAVCGRRMERYPAASIYNKLADREWDTAVGQAESTGGESLVRLAAFRECNGFAADQIAHEEPEFCARLRDRNWKIWRLDKLMSVHDAATFRFKEYYRRSRRGGAGMMQAILRRNAKMDKAGATILARAFVWAVFLPVAIVILFVLEWKIATIFMFLYIVQLIRSTWRTAKSGHYSNGEALRVSLLGLSAKFAEADGAMRSLYRFARGRLFESQTKLKEL</sequence>
<keyword evidence="4" id="KW-0328">Glycosyltransferase</keyword>
<dbReference type="InterPro" id="IPR001173">
    <property type="entry name" value="Glyco_trans_2-like"/>
</dbReference>
<evidence type="ECO:0000256" key="1">
    <source>
        <dbReference type="ARBA" id="ARBA00038494"/>
    </source>
</evidence>
<protein>
    <submittedName>
        <fullName evidence="4">Glycosyltransferase</fullName>
        <ecNumber evidence="4">2.4.-.-</ecNumber>
    </submittedName>
</protein>
<reference evidence="5" key="1">
    <citation type="journal article" date="2019" name="Int. J. Syst. Evol. Microbiol.">
        <title>The Global Catalogue of Microorganisms (GCM) 10K type strain sequencing project: providing services to taxonomists for standard genome sequencing and annotation.</title>
        <authorList>
            <consortium name="The Broad Institute Genomics Platform"/>
            <consortium name="The Broad Institute Genome Sequencing Center for Infectious Disease"/>
            <person name="Wu L."/>
            <person name="Ma J."/>
        </authorList>
    </citation>
    <scope>NUCLEOTIDE SEQUENCE [LARGE SCALE GENOMIC DNA]</scope>
    <source>
        <strain evidence="5">Q85</strain>
    </source>
</reference>
<dbReference type="RefSeq" id="WP_380940471.1">
    <property type="nucleotide sequence ID" value="NZ_JBHUFC010000003.1"/>
</dbReference>
<comment type="similarity">
    <text evidence="1">Belongs to the glycosyltransferase 2 family. WaaE/KdtX subfamily.</text>
</comment>
<dbReference type="InterPro" id="IPR029044">
    <property type="entry name" value="Nucleotide-diphossugar_trans"/>
</dbReference>
<keyword evidence="4" id="KW-0808">Transferase</keyword>
<gene>
    <name evidence="4" type="ORF">ACFSC3_11070</name>
</gene>
<keyword evidence="5" id="KW-1185">Reference proteome</keyword>
<evidence type="ECO:0000313" key="4">
    <source>
        <dbReference type="EMBL" id="MFD1788113.1"/>
    </source>
</evidence>
<evidence type="ECO:0000313" key="5">
    <source>
        <dbReference type="Proteomes" id="UP001597283"/>
    </source>
</evidence>
<proteinExistence type="inferred from homology"/>
<evidence type="ECO:0000256" key="2">
    <source>
        <dbReference type="SAM" id="Phobius"/>
    </source>
</evidence>
<dbReference type="Proteomes" id="UP001597283">
    <property type="component" value="Unassembled WGS sequence"/>
</dbReference>
<name>A0ABW4NDV8_9SPHN</name>
<keyword evidence="2" id="KW-1133">Transmembrane helix</keyword>
<dbReference type="EC" id="2.4.-.-" evidence="4"/>
<evidence type="ECO:0000259" key="3">
    <source>
        <dbReference type="Pfam" id="PF00535"/>
    </source>
</evidence>
<feature type="transmembrane region" description="Helical" evidence="2">
    <location>
        <begin position="276"/>
        <end position="293"/>
    </location>
</feature>
<keyword evidence="2" id="KW-0812">Transmembrane</keyword>
<dbReference type="EMBL" id="JBHUFC010000003">
    <property type="protein sequence ID" value="MFD1788113.1"/>
    <property type="molecule type" value="Genomic_DNA"/>
</dbReference>
<dbReference type="SUPFAM" id="SSF53448">
    <property type="entry name" value="Nucleotide-diphospho-sugar transferases"/>
    <property type="match status" value="1"/>
</dbReference>
<comment type="caution">
    <text evidence="4">The sequence shown here is derived from an EMBL/GenBank/DDBJ whole genome shotgun (WGS) entry which is preliminary data.</text>
</comment>
<feature type="domain" description="Glycosyltransferase 2-like" evidence="3">
    <location>
        <begin position="23"/>
        <end position="137"/>
    </location>
</feature>
<dbReference type="Pfam" id="PF00535">
    <property type="entry name" value="Glycos_transf_2"/>
    <property type="match status" value="1"/>
</dbReference>
<organism evidence="4 5">
    <name type="scientific">Sphingomonas floccifaciens</name>
    <dbReference type="NCBI Taxonomy" id="1844115"/>
    <lineage>
        <taxon>Bacteria</taxon>
        <taxon>Pseudomonadati</taxon>
        <taxon>Pseudomonadota</taxon>
        <taxon>Alphaproteobacteria</taxon>
        <taxon>Sphingomonadales</taxon>
        <taxon>Sphingomonadaceae</taxon>
        <taxon>Sphingomonas</taxon>
    </lineage>
</organism>
<dbReference type="PANTHER" id="PTHR43630">
    <property type="entry name" value="POLY-BETA-1,6-N-ACETYL-D-GLUCOSAMINE SYNTHASE"/>
    <property type="match status" value="1"/>
</dbReference>
<dbReference type="PANTHER" id="PTHR43630:SF2">
    <property type="entry name" value="GLYCOSYLTRANSFERASE"/>
    <property type="match status" value="1"/>
</dbReference>
<accession>A0ABW4NDV8</accession>